<comment type="caution">
    <text evidence="2">The sequence shown here is derived from an EMBL/GenBank/DDBJ whole genome shotgun (WGS) entry which is preliminary data.</text>
</comment>
<feature type="region of interest" description="Disordered" evidence="1">
    <location>
        <begin position="79"/>
        <end position="163"/>
    </location>
</feature>
<feature type="compositionally biased region" description="Pro residues" evidence="1">
    <location>
        <begin position="138"/>
        <end position="147"/>
    </location>
</feature>
<name>A0A6A5F747_PERFL</name>
<proteinExistence type="predicted"/>
<protein>
    <submittedName>
        <fullName evidence="2">Uncharacterized protein</fullName>
    </submittedName>
</protein>
<gene>
    <name evidence="2" type="ORF">PFLUV_G00125230</name>
</gene>
<accession>A0A6A5F747</accession>
<dbReference type="Proteomes" id="UP000465112">
    <property type="component" value="Chromosome 10"/>
</dbReference>
<reference evidence="2 3" key="1">
    <citation type="submission" date="2019-06" db="EMBL/GenBank/DDBJ databases">
        <title>A chromosome-scale genome assembly of the European perch, Perca fluviatilis.</title>
        <authorList>
            <person name="Roques C."/>
            <person name="Zahm M."/>
            <person name="Cabau C."/>
            <person name="Klopp C."/>
            <person name="Bouchez O."/>
            <person name="Donnadieu C."/>
            <person name="Kuhl H."/>
            <person name="Gislard M."/>
            <person name="Guendouz S."/>
            <person name="Journot L."/>
            <person name="Haffray P."/>
            <person name="Bestin A."/>
            <person name="Morvezen R."/>
            <person name="Feron R."/>
            <person name="Wen M."/>
            <person name="Jouanno E."/>
            <person name="Herpin A."/>
            <person name="Schartl M."/>
            <person name="Postlethwait J."/>
            <person name="Schaerlinger B."/>
            <person name="Chardard D."/>
            <person name="Lecocq T."/>
            <person name="Poncet C."/>
            <person name="Jaffrelo L."/>
            <person name="Lampietro C."/>
            <person name="Guiguen Y."/>
        </authorList>
    </citation>
    <scope>NUCLEOTIDE SEQUENCE [LARGE SCALE GENOMIC DNA]</scope>
    <source>
        <tissue evidence="2">Blood</tissue>
    </source>
</reference>
<sequence length="163" mass="17436">MDSVLVCFFTLWSVVGLTGFHTYLISLNQTTNEDIKGSWSGKNRVQNPYSHKNIIKNCCEVLCGPVYPSVLDRRGLMQEDSAVSATSAAPSSFSSSNPVSQTTKTTAPLIPNEHTPDDAKPSIATSAETSPPPKEELPPAPKVPPLASPETDAEASLVKDKAH</sequence>
<dbReference type="EMBL" id="VHII01000010">
    <property type="protein sequence ID" value="KAF1384923.1"/>
    <property type="molecule type" value="Genomic_DNA"/>
</dbReference>
<evidence type="ECO:0000313" key="3">
    <source>
        <dbReference type="Proteomes" id="UP000465112"/>
    </source>
</evidence>
<evidence type="ECO:0000313" key="2">
    <source>
        <dbReference type="EMBL" id="KAF1384923.1"/>
    </source>
</evidence>
<keyword evidence="3" id="KW-1185">Reference proteome</keyword>
<evidence type="ECO:0000256" key="1">
    <source>
        <dbReference type="SAM" id="MobiDB-lite"/>
    </source>
</evidence>
<organism evidence="2 3">
    <name type="scientific">Perca fluviatilis</name>
    <name type="common">European perch</name>
    <dbReference type="NCBI Taxonomy" id="8168"/>
    <lineage>
        <taxon>Eukaryota</taxon>
        <taxon>Metazoa</taxon>
        <taxon>Chordata</taxon>
        <taxon>Craniata</taxon>
        <taxon>Vertebrata</taxon>
        <taxon>Euteleostomi</taxon>
        <taxon>Actinopterygii</taxon>
        <taxon>Neopterygii</taxon>
        <taxon>Teleostei</taxon>
        <taxon>Neoteleostei</taxon>
        <taxon>Acanthomorphata</taxon>
        <taxon>Eupercaria</taxon>
        <taxon>Perciformes</taxon>
        <taxon>Percoidei</taxon>
        <taxon>Percidae</taxon>
        <taxon>Percinae</taxon>
        <taxon>Perca</taxon>
    </lineage>
</organism>
<feature type="compositionally biased region" description="Low complexity" evidence="1">
    <location>
        <begin position="81"/>
        <end position="100"/>
    </location>
</feature>
<dbReference type="AlphaFoldDB" id="A0A6A5F747"/>